<organism evidence="13 14">
    <name type="scientific">Porites lobata</name>
    <dbReference type="NCBI Taxonomy" id="104759"/>
    <lineage>
        <taxon>Eukaryota</taxon>
        <taxon>Metazoa</taxon>
        <taxon>Cnidaria</taxon>
        <taxon>Anthozoa</taxon>
        <taxon>Hexacorallia</taxon>
        <taxon>Scleractinia</taxon>
        <taxon>Fungiina</taxon>
        <taxon>Poritidae</taxon>
        <taxon>Porites</taxon>
    </lineage>
</organism>
<gene>
    <name evidence="13" type="ORF">PLOB_00048382</name>
</gene>
<dbReference type="InterPro" id="IPR036179">
    <property type="entry name" value="Ig-like_dom_sf"/>
</dbReference>
<dbReference type="SUPFAM" id="SSF48726">
    <property type="entry name" value="Immunoglobulin"/>
    <property type="match status" value="5"/>
</dbReference>
<comment type="caution">
    <text evidence="13">The sequence shown here is derived from an EMBL/GenBank/DDBJ whole genome shotgun (WGS) entry which is preliminary data.</text>
</comment>
<dbReference type="PROSITE" id="PS50835">
    <property type="entry name" value="IG_LIKE"/>
    <property type="match status" value="5"/>
</dbReference>
<keyword evidence="4" id="KW-0130">Cell adhesion</keyword>
<dbReference type="CDD" id="cd00063">
    <property type="entry name" value="FN3"/>
    <property type="match status" value="3"/>
</dbReference>
<dbReference type="PROSITE" id="PS50853">
    <property type="entry name" value="FN3"/>
    <property type="match status" value="4"/>
</dbReference>
<evidence type="ECO:0000256" key="9">
    <source>
        <dbReference type="SAM" id="Phobius"/>
    </source>
</evidence>
<keyword evidence="5 9" id="KW-1133">Transmembrane helix</keyword>
<feature type="region of interest" description="Disordered" evidence="8">
    <location>
        <begin position="821"/>
        <end position="842"/>
    </location>
</feature>
<evidence type="ECO:0000256" key="2">
    <source>
        <dbReference type="ARBA" id="ARBA00022692"/>
    </source>
</evidence>
<feature type="domain" description="Ig-like" evidence="11">
    <location>
        <begin position="537"/>
        <end position="626"/>
    </location>
</feature>
<keyword evidence="7" id="KW-1015">Disulfide bond</keyword>
<name>A0ABN8PWT3_9CNID</name>
<dbReference type="InterPro" id="IPR003961">
    <property type="entry name" value="FN3_dom"/>
</dbReference>
<evidence type="ECO:0000259" key="11">
    <source>
        <dbReference type="PROSITE" id="PS50835"/>
    </source>
</evidence>
<dbReference type="SMART" id="SM00409">
    <property type="entry name" value="IG"/>
    <property type="match status" value="5"/>
</dbReference>
<comment type="subcellular location">
    <subcellularLocation>
        <location evidence="1">Membrane</location>
        <topology evidence="1">Single-pass type I membrane protein</topology>
    </subcellularLocation>
</comment>
<evidence type="ECO:0000256" key="5">
    <source>
        <dbReference type="ARBA" id="ARBA00022989"/>
    </source>
</evidence>
<feature type="chain" id="PRO_5046531893" description="Neuroglian" evidence="10">
    <location>
        <begin position="20"/>
        <end position="1270"/>
    </location>
</feature>
<evidence type="ECO:0000256" key="7">
    <source>
        <dbReference type="ARBA" id="ARBA00023157"/>
    </source>
</evidence>
<evidence type="ECO:0000259" key="12">
    <source>
        <dbReference type="PROSITE" id="PS50853"/>
    </source>
</evidence>
<dbReference type="CDD" id="cd00096">
    <property type="entry name" value="Ig"/>
    <property type="match status" value="2"/>
</dbReference>
<dbReference type="InterPro" id="IPR003599">
    <property type="entry name" value="Ig_sub"/>
</dbReference>
<dbReference type="InterPro" id="IPR003598">
    <property type="entry name" value="Ig_sub2"/>
</dbReference>
<proteinExistence type="predicted"/>
<feature type="region of interest" description="Disordered" evidence="8">
    <location>
        <begin position="1122"/>
        <end position="1152"/>
    </location>
</feature>
<dbReference type="PANTHER" id="PTHR44170">
    <property type="entry name" value="PROTEIN SIDEKICK"/>
    <property type="match status" value="1"/>
</dbReference>
<feature type="domain" description="Fibronectin type-III" evidence="12">
    <location>
        <begin position="736"/>
        <end position="832"/>
    </location>
</feature>
<dbReference type="Pfam" id="PF00041">
    <property type="entry name" value="fn3"/>
    <property type="match status" value="1"/>
</dbReference>
<feature type="domain" description="Ig-like" evidence="11">
    <location>
        <begin position="237"/>
        <end position="341"/>
    </location>
</feature>
<evidence type="ECO:0000256" key="6">
    <source>
        <dbReference type="ARBA" id="ARBA00023136"/>
    </source>
</evidence>
<feature type="signal peptide" evidence="10">
    <location>
        <begin position="1"/>
        <end position="19"/>
    </location>
</feature>
<sequence>MSRIILFLSVSCFSTLTNGQQQSDPPRIIKFLTKDLVAPEDVKFATKNALKLPCGASGNNLTWTWKHNDTAISTSDTKFTVDAYGTLYGSYLESAQNGHYQCFVRDAVTGIETFSRKIKVAVTVVGTFNDPETKQVVQSVDLGEEFSYACPQHSPSYGVSYSWMGKSNNQKIQFKGNERRAITQTGHLFIMFVTEDDLKELEGYEDQGIHCEISAAKRFEASSLLKLTKKNQDQTDPKTLREPSWKLKLMSAKQEEALEGKNKTLYCLAAGRPEPKITWKINRVGKWENLVNGMDNFEIADAFHGRLLNIISVKKKMHETTYRCEAENSQNGGNPKVHDIQLRVKVAPKWTAEPPPELLIDVNGNGRLTCDVFADPSPSLIWYKNGRKLTKSTEHVRLNGNKLDLKNVRYLQESGAYQCVAENPYGMIVSYTDVKVRPMAPFFETGFGPFYLFKGTEGRLTCNPKAAPWPSKDEYKWYKGTTLLRSSPPYRIEHEEFSTLIIDKVDENRDEGPYTCYAENFLGNATETATATVLERTIITVRPEDKIVDEGTRVDLRCEAKADPSLELRYYWKRDDAVVTYNNKIQWFEGAKVLTIASITVYEAGNYTCVAYTPDPKRSEDQASATIDIGGVPNPPTNLAITNCSNRTTTLSWVTGAANNAPITQFIIEQESSYEPNVFYIIQNVTNPNATSFTFNLTGWATLRFHMRAVNRFGPSRASVATTKVCQTDAGPPDKYPDNFRGNPKRAEELDIVWTAMPKVDWNAPGLYYLLKYRQVPDGQFGDPERIIDPAVDVFAIPNPGYYKLWEFQIQAGNDVNLGPESPVVQSYSGQDPPEGKPGNVQTGAATARTVELSWQPVTVTRGSVDGYKIYYWGKSRLSARRRREIPDNASFVNVRGGSTDGHKITELTPYTNYIFAITAYNSGGEGPASNEAFAETEEDVPGPPSAVNVYAFAKYILVTLKAPVEPNGVITKYRVGSAQYEGSQPSDDLQVSWQEVGPGVFRKLLENQTPERNYVVEIQAETSKGWGDKVRKTTRTVKYGPPAKPERPTVEGTDVGEVKVTYNFGLGGGYTHEFLVMYRTKLQGETFQNTSWINHFETQNIKIGGLNNGLYEFKTVGRNDYPDDNDVNSRSESPASNVTEGRPLPSPASNQPVTNPIHKAAWFIILLTIIAVVLILLIALLIFVHYTRHQGAKYLVGKRERDRTLIEREPPFDKEEGALSDERRVENPSPDQSQSSLRKIPENDGDSLDDYSEGQQFGEDGSFIEEYVD</sequence>
<evidence type="ECO:0000256" key="3">
    <source>
        <dbReference type="ARBA" id="ARBA00022737"/>
    </source>
</evidence>
<feature type="domain" description="Ig-like" evidence="11">
    <location>
        <begin position="348"/>
        <end position="430"/>
    </location>
</feature>
<dbReference type="InterPro" id="IPR036116">
    <property type="entry name" value="FN3_sf"/>
</dbReference>
<dbReference type="Pfam" id="PF07679">
    <property type="entry name" value="I-set"/>
    <property type="match status" value="1"/>
</dbReference>
<dbReference type="InterPro" id="IPR013783">
    <property type="entry name" value="Ig-like_fold"/>
</dbReference>
<feature type="region of interest" description="Disordered" evidence="8">
    <location>
        <begin position="1207"/>
        <end position="1270"/>
    </location>
</feature>
<dbReference type="EMBL" id="CALNXK010000090">
    <property type="protein sequence ID" value="CAH3151020.1"/>
    <property type="molecule type" value="Genomic_DNA"/>
</dbReference>
<evidence type="ECO:0000313" key="14">
    <source>
        <dbReference type="Proteomes" id="UP001159405"/>
    </source>
</evidence>
<feature type="transmembrane region" description="Helical" evidence="9">
    <location>
        <begin position="1161"/>
        <end position="1185"/>
    </location>
</feature>
<dbReference type="Proteomes" id="UP001159405">
    <property type="component" value="Unassembled WGS sequence"/>
</dbReference>
<feature type="domain" description="Fibronectin type-III" evidence="12">
    <location>
        <begin position="837"/>
        <end position="940"/>
    </location>
</feature>
<feature type="compositionally biased region" description="Basic and acidic residues" evidence="8">
    <location>
        <begin position="1207"/>
        <end position="1227"/>
    </location>
</feature>
<keyword evidence="10" id="KW-0732">Signal</keyword>
<feature type="domain" description="Fibronectin type-III" evidence="12">
    <location>
        <begin position="635"/>
        <end position="731"/>
    </location>
</feature>
<feature type="compositionally biased region" description="Polar residues" evidence="8">
    <location>
        <begin position="1129"/>
        <end position="1140"/>
    </location>
</feature>
<feature type="domain" description="Ig-like" evidence="11">
    <location>
        <begin position="26"/>
        <end position="119"/>
    </location>
</feature>
<keyword evidence="2 9" id="KW-0812">Transmembrane</keyword>
<keyword evidence="14" id="KW-1185">Reference proteome</keyword>
<evidence type="ECO:0000313" key="13">
    <source>
        <dbReference type="EMBL" id="CAH3151020.1"/>
    </source>
</evidence>
<evidence type="ECO:0008006" key="15">
    <source>
        <dbReference type="Google" id="ProtNLM"/>
    </source>
</evidence>
<accession>A0ABN8PWT3</accession>
<feature type="compositionally biased region" description="Acidic residues" evidence="8">
    <location>
        <begin position="1244"/>
        <end position="1253"/>
    </location>
</feature>
<dbReference type="InterPro" id="IPR007110">
    <property type="entry name" value="Ig-like_dom"/>
</dbReference>
<dbReference type="PANTHER" id="PTHR44170:SF6">
    <property type="entry name" value="CONTACTIN"/>
    <property type="match status" value="1"/>
</dbReference>
<feature type="domain" description="Fibronectin type-III" evidence="12">
    <location>
        <begin position="941"/>
        <end position="1041"/>
    </location>
</feature>
<reference evidence="13 14" key="1">
    <citation type="submission" date="2022-05" db="EMBL/GenBank/DDBJ databases">
        <authorList>
            <consortium name="Genoscope - CEA"/>
            <person name="William W."/>
        </authorList>
    </citation>
    <scope>NUCLEOTIDE SEQUENCE [LARGE SCALE GENOMIC DNA]</scope>
</reference>
<evidence type="ECO:0000256" key="4">
    <source>
        <dbReference type="ARBA" id="ARBA00022889"/>
    </source>
</evidence>
<dbReference type="SUPFAM" id="SSF49265">
    <property type="entry name" value="Fibronectin type III"/>
    <property type="match status" value="2"/>
</dbReference>
<evidence type="ECO:0000256" key="8">
    <source>
        <dbReference type="SAM" id="MobiDB-lite"/>
    </source>
</evidence>
<dbReference type="Gene3D" id="2.60.40.10">
    <property type="entry name" value="Immunoglobulins"/>
    <property type="match status" value="9"/>
</dbReference>
<dbReference type="Pfam" id="PF13927">
    <property type="entry name" value="Ig_3"/>
    <property type="match status" value="3"/>
</dbReference>
<dbReference type="InterPro" id="IPR026966">
    <property type="entry name" value="Neurofascin/L1/NrCAM_C"/>
</dbReference>
<keyword evidence="3" id="KW-0677">Repeat</keyword>
<protein>
    <recommendedName>
        <fullName evidence="15">Neuroglian</fullName>
    </recommendedName>
</protein>
<dbReference type="SMART" id="SM00060">
    <property type="entry name" value="FN3"/>
    <property type="match status" value="5"/>
</dbReference>
<feature type="domain" description="Ig-like" evidence="11">
    <location>
        <begin position="441"/>
        <end position="534"/>
    </location>
</feature>
<evidence type="ECO:0000256" key="1">
    <source>
        <dbReference type="ARBA" id="ARBA00004479"/>
    </source>
</evidence>
<dbReference type="SMART" id="SM00408">
    <property type="entry name" value="IGc2"/>
    <property type="match status" value="5"/>
</dbReference>
<dbReference type="InterPro" id="IPR013098">
    <property type="entry name" value="Ig_I-set"/>
</dbReference>
<dbReference type="Pfam" id="PF13882">
    <property type="entry name" value="Bravo_FIGEY"/>
    <property type="match status" value="1"/>
</dbReference>
<evidence type="ECO:0000256" key="10">
    <source>
        <dbReference type="SAM" id="SignalP"/>
    </source>
</evidence>
<keyword evidence="6 9" id="KW-0472">Membrane</keyword>